<comment type="caution">
    <text evidence="1">The sequence shown here is derived from an EMBL/GenBank/DDBJ whole genome shotgun (WGS) entry which is preliminary data.</text>
</comment>
<gene>
    <name evidence="1" type="ORF">HETSPECPRED_004449</name>
</gene>
<name>A0A8H3FCP7_9LECA</name>
<proteinExistence type="predicted"/>
<keyword evidence="2" id="KW-1185">Reference proteome</keyword>
<sequence>MASSKISQKVEQGKTAFKDFKEVKAAQSALREVGLKLCAKNISPAELQSLSRNSRLPDSSHPVYHTNKFKTCHGNYRPTMTTPAKLRTRCYGKLEDWKIASTSGWAPSTREYGMWVELGEEFMWHALKCFHPGSLDLYVDLAKWAVEHPPFLSQGYGQAEKKDLEERMLAGWLKGREIGFMGGWDAGGNSREESWKREVEMEWEREMKD</sequence>
<protein>
    <submittedName>
        <fullName evidence="1">Uncharacterized protein</fullName>
    </submittedName>
</protein>
<dbReference type="EMBL" id="CAJPDS010000027">
    <property type="protein sequence ID" value="CAF9921149.1"/>
    <property type="molecule type" value="Genomic_DNA"/>
</dbReference>
<evidence type="ECO:0000313" key="1">
    <source>
        <dbReference type="EMBL" id="CAF9921149.1"/>
    </source>
</evidence>
<accession>A0A8H3FCP7</accession>
<evidence type="ECO:0000313" key="2">
    <source>
        <dbReference type="Proteomes" id="UP000664521"/>
    </source>
</evidence>
<dbReference type="Proteomes" id="UP000664521">
    <property type="component" value="Unassembled WGS sequence"/>
</dbReference>
<dbReference type="AlphaFoldDB" id="A0A8H3FCP7"/>
<organism evidence="1 2">
    <name type="scientific">Heterodermia speciosa</name>
    <dbReference type="NCBI Taxonomy" id="116794"/>
    <lineage>
        <taxon>Eukaryota</taxon>
        <taxon>Fungi</taxon>
        <taxon>Dikarya</taxon>
        <taxon>Ascomycota</taxon>
        <taxon>Pezizomycotina</taxon>
        <taxon>Lecanoromycetes</taxon>
        <taxon>OSLEUM clade</taxon>
        <taxon>Lecanoromycetidae</taxon>
        <taxon>Caliciales</taxon>
        <taxon>Physciaceae</taxon>
        <taxon>Heterodermia</taxon>
    </lineage>
</organism>
<reference evidence="1" key="1">
    <citation type="submission" date="2021-03" db="EMBL/GenBank/DDBJ databases">
        <authorList>
            <person name="Tagirdzhanova G."/>
        </authorList>
    </citation>
    <scope>NUCLEOTIDE SEQUENCE</scope>
</reference>